<feature type="region of interest" description="Disordered" evidence="1">
    <location>
        <begin position="147"/>
        <end position="208"/>
    </location>
</feature>
<dbReference type="Proteomes" id="UP000039865">
    <property type="component" value="Unassembled WGS sequence"/>
</dbReference>
<feature type="compositionally biased region" description="Polar residues" evidence="1">
    <location>
        <begin position="147"/>
        <end position="166"/>
    </location>
</feature>
<sequence length="208" mass="24372">MFTGPGNGQPAFELLKHFESTTKYLLRQNWVKGKTKIELNSLISEDAPIINVQTLFYLVQKIESEGKQQEVVAESILVKRFFHQMKKDYEKQYNNTEKAINTSTQYECEENFNKKVGNEEINSTSHGMIQQKMTTYAVSQNFKSQSQIKQSTSAKQTQDQLQITKPQENEKLAINSIDQHYRKKRDNISQEQMEDANLEDQRRQRRKI</sequence>
<organism evidence="2 3">
    <name type="scientific">Stylonychia lemnae</name>
    <name type="common">Ciliate</name>
    <dbReference type="NCBI Taxonomy" id="5949"/>
    <lineage>
        <taxon>Eukaryota</taxon>
        <taxon>Sar</taxon>
        <taxon>Alveolata</taxon>
        <taxon>Ciliophora</taxon>
        <taxon>Intramacronucleata</taxon>
        <taxon>Spirotrichea</taxon>
        <taxon>Stichotrichia</taxon>
        <taxon>Sporadotrichida</taxon>
        <taxon>Oxytrichidae</taxon>
        <taxon>Stylonychinae</taxon>
        <taxon>Stylonychia</taxon>
    </lineage>
</organism>
<proteinExistence type="predicted"/>
<evidence type="ECO:0000313" key="2">
    <source>
        <dbReference type="EMBL" id="CDW88673.1"/>
    </source>
</evidence>
<gene>
    <name evidence="2" type="primary">Contig9566.g10232</name>
    <name evidence="2" type="ORF">STYLEM_17796</name>
</gene>
<accession>A0A078B555</accession>
<dbReference type="AlphaFoldDB" id="A0A078B555"/>
<keyword evidence="3" id="KW-1185">Reference proteome</keyword>
<protein>
    <submittedName>
        <fullName evidence="2">Uncharacterized protein</fullName>
    </submittedName>
</protein>
<reference evidence="2 3" key="1">
    <citation type="submission" date="2014-06" db="EMBL/GenBank/DDBJ databases">
        <authorList>
            <person name="Swart Estienne"/>
        </authorList>
    </citation>
    <scope>NUCLEOTIDE SEQUENCE [LARGE SCALE GENOMIC DNA]</scope>
    <source>
        <strain evidence="2 3">130c</strain>
    </source>
</reference>
<evidence type="ECO:0000256" key="1">
    <source>
        <dbReference type="SAM" id="MobiDB-lite"/>
    </source>
</evidence>
<name>A0A078B555_STYLE</name>
<dbReference type="EMBL" id="CCKQ01016793">
    <property type="protein sequence ID" value="CDW88673.1"/>
    <property type="molecule type" value="Genomic_DNA"/>
</dbReference>
<evidence type="ECO:0000313" key="3">
    <source>
        <dbReference type="Proteomes" id="UP000039865"/>
    </source>
</evidence>
<dbReference type="InParanoid" id="A0A078B555"/>